<name>A0A7J4JHL6_9ARCH</name>
<dbReference type="AlphaFoldDB" id="A0A7J4JHL6"/>
<dbReference type="InterPro" id="IPR010997">
    <property type="entry name" value="HRDC-like_sf"/>
</dbReference>
<dbReference type="Gene3D" id="1.10.150.80">
    <property type="entry name" value="HRDC domain"/>
    <property type="match status" value="1"/>
</dbReference>
<accession>A0A7J4JHL6</accession>
<reference evidence="3" key="1">
    <citation type="journal article" date="2020" name="bioRxiv">
        <title>A rank-normalized archaeal taxonomy based on genome phylogeny resolves widespread incomplete and uneven classifications.</title>
        <authorList>
            <person name="Rinke C."/>
            <person name="Chuvochina M."/>
            <person name="Mussig A.J."/>
            <person name="Chaumeil P.-A."/>
            <person name="Waite D.W."/>
            <person name="Whitman W.B."/>
            <person name="Parks D.H."/>
            <person name="Hugenholtz P."/>
        </authorList>
    </citation>
    <scope>NUCLEOTIDE SEQUENCE [LARGE SCALE GENOMIC DNA]</scope>
</reference>
<evidence type="ECO:0000256" key="1">
    <source>
        <dbReference type="HAMAP-Rule" id="MF_00864"/>
    </source>
</evidence>
<dbReference type="GO" id="GO:0000428">
    <property type="term" value="C:DNA-directed RNA polymerase complex"/>
    <property type="evidence" value="ECO:0007669"/>
    <property type="project" value="UniProtKB-KW"/>
</dbReference>
<protein>
    <recommendedName>
        <fullName evidence="1">DNA-directed RNA polymerase subunit Rpo4</fullName>
        <ecNumber evidence="1">2.7.7.6</ecNumber>
    </recommendedName>
    <alternativeName>
        <fullName evidence="1">DNA-directed RNA polymerase subunit F</fullName>
    </alternativeName>
</protein>
<keyword evidence="1 2" id="KW-0240">DNA-directed RNA polymerase</keyword>
<dbReference type="Pfam" id="PF03874">
    <property type="entry name" value="RNA_pol_Rpb4"/>
    <property type="match status" value="1"/>
</dbReference>
<dbReference type="HAMAP" id="MF_00864">
    <property type="entry name" value="RNApol_arch_Rpo4"/>
    <property type="match status" value="1"/>
</dbReference>
<dbReference type="EMBL" id="DUGH01000127">
    <property type="protein sequence ID" value="HIH16814.1"/>
    <property type="molecule type" value="Genomic_DNA"/>
</dbReference>
<dbReference type="PIRSF" id="PIRSF005053">
    <property type="entry name" value="RNA_pol_F_arch"/>
    <property type="match status" value="1"/>
</dbReference>
<gene>
    <name evidence="1" type="primary">rpo4</name>
    <name evidence="1" type="synonym">rpoF</name>
    <name evidence="2" type="ORF">HA252_05400</name>
</gene>
<dbReference type="PANTHER" id="PTHR39646:SF1">
    <property type="entry name" value="DNA-DIRECTED RNA POLYMERASE SUBUNIT RPO4"/>
    <property type="match status" value="1"/>
</dbReference>
<comment type="function">
    <text evidence="1">DNA-dependent RNA polymerase (RNAP) catalyzes the transcription of DNA into RNA using the four ribonucleoside triphosphates as substrates. This subunit is less well bound than the others.</text>
</comment>
<dbReference type="InterPro" id="IPR044876">
    <property type="entry name" value="HRDC_dom_sf"/>
</dbReference>
<dbReference type="GO" id="GO:0000166">
    <property type="term" value="F:nucleotide binding"/>
    <property type="evidence" value="ECO:0007669"/>
    <property type="project" value="InterPro"/>
</dbReference>
<comment type="subunit">
    <text evidence="1">Part of the RNA polymerase complex. Forms a stalk with Rpo7 that extends from the main structure.</text>
</comment>
<keyword evidence="1" id="KW-0963">Cytoplasm</keyword>
<dbReference type="Gene3D" id="6.10.140.10">
    <property type="match status" value="1"/>
</dbReference>
<keyword evidence="1" id="KW-0804">Transcription</keyword>
<comment type="caution">
    <text evidence="2">The sequence shown here is derived from an EMBL/GenBank/DDBJ whole genome shotgun (WGS) entry which is preliminary data.</text>
</comment>
<dbReference type="GO" id="GO:0003899">
    <property type="term" value="F:DNA-directed RNA polymerase activity"/>
    <property type="evidence" value="ECO:0007669"/>
    <property type="project" value="UniProtKB-UniRule"/>
</dbReference>
<dbReference type="GO" id="GO:0005737">
    <property type="term" value="C:cytoplasm"/>
    <property type="evidence" value="ECO:0007669"/>
    <property type="project" value="UniProtKB-SubCell"/>
</dbReference>
<comment type="catalytic activity">
    <reaction evidence="1">
        <text>RNA(n) + a ribonucleoside 5'-triphosphate = RNA(n+1) + diphosphate</text>
        <dbReference type="Rhea" id="RHEA:21248"/>
        <dbReference type="Rhea" id="RHEA-COMP:14527"/>
        <dbReference type="Rhea" id="RHEA-COMP:17342"/>
        <dbReference type="ChEBI" id="CHEBI:33019"/>
        <dbReference type="ChEBI" id="CHEBI:61557"/>
        <dbReference type="ChEBI" id="CHEBI:140395"/>
        <dbReference type="EC" id="2.7.7.6"/>
    </reaction>
</comment>
<dbReference type="InterPro" id="IPR005574">
    <property type="entry name" value="Rpb4/RPC9"/>
</dbReference>
<keyword evidence="1" id="KW-0808">Transferase</keyword>
<dbReference type="SUPFAM" id="SSF47819">
    <property type="entry name" value="HRDC-like"/>
    <property type="match status" value="1"/>
</dbReference>
<dbReference type="GO" id="GO:0006352">
    <property type="term" value="P:DNA-templated transcription initiation"/>
    <property type="evidence" value="ECO:0007669"/>
    <property type="project" value="InterPro"/>
</dbReference>
<comment type="similarity">
    <text evidence="1">Belongs to the eukaryotic RPB4 RNA polymerase subunit family.</text>
</comment>
<sequence>MIGKKVLSTSYVPMFEVKEILKARSEEGELTYEQNLASEYAKKLCRVSKSKGQKLLEELKEIPSKESPSIDEAFAVKIVDIMPESLERLKLLVPKTFKGTDEDLGRALELVKKQLK</sequence>
<evidence type="ECO:0000313" key="3">
    <source>
        <dbReference type="Proteomes" id="UP000564964"/>
    </source>
</evidence>
<organism evidence="2 3">
    <name type="scientific">Candidatus Iainarchaeum sp</name>
    <dbReference type="NCBI Taxonomy" id="3101447"/>
    <lineage>
        <taxon>Archaea</taxon>
        <taxon>Candidatus Iainarchaeota</taxon>
        <taxon>Candidatus Iainarchaeia</taxon>
        <taxon>Candidatus Iainarchaeales</taxon>
        <taxon>Candidatus Iainarchaeaceae</taxon>
        <taxon>Candidatus Iainarchaeum</taxon>
    </lineage>
</organism>
<comment type="subcellular location">
    <subcellularLocation>
        <location evidence="1">Cytoplasm</location>
    </subcellularLocation>
</comment>
<dbReference type="InterPro" id="IPR010924">
    <property type="entry name" value="Rpo4"/>
</dbReference>
<dbReference type="Proteomes" id="UP000564964">
    <property type="component" value="Unassembled WGS sequence"/>
</dbReference>
<proteinExistence type="inferred from homology"/>
<dbReference type="PANTHER" id="PTHR39646">
    <property type="entry name" value="RNA POLYMERASE RPB4"/>
    <property type="match status" value="1"/>
</dbReference>
<keyword evidence="1" id="KW-0548">Nucleotidyltransferase</keyword>
<evidence type="ECO:0000313" key="2">
    <source>
        <dbReference type="EMBL" id="HIH16814.1"/>
    </source>
</evidence>
<dbReference type="EC" id="2.7.7.6" evidence="1"/>